<dbReference type="PANTHER" id="PTHR34581">
    <property type="entry name" value="PTS SYSTEM N,N'-DIACETYLCHITOBIOSE-SPECIFIC EIIB COMPONENT"/>
    <property type="match status" value="1"/>
</dbReference>
<organism evidence="9 10">
    <name type="scientific">Heyndrickxia sporothermodurans</name>
    <dbReference type="NCBI Taxonomy" id="46224"/>
    <lineage>
        <taxon>Bacteria</taxon>
        <taxon>Bacillati</taxon>
        <taxon>Bacillota</taxon>
        <taxon>Bacilli</taxon>
        <taxon>Bacillales</taxon>
        <taxon>Bacillaceae</taxon>
        <taxon>Heyndrickxia</taxon>
    </lineage>
</organism>
<evidence type="ECO:0000259" key="8">
    <source>
        <dbReference type="PROSITE" id="PS51100"/>
    </source>
</evidence>
<dbReference type="KEGG" id="hspo:JGZ69_03635"/>
<feature type="modified residue" description="Phosphocysteine; by EIIA" evidence="7">
    <location>
        <position position="8"/>
    </location>
</feature>
<proteinExistence type="predicted"/>
<keyword evidence="1" id="KW-0813">Transport</keyword>
<feature type="domain" description="PTS EIIB type-3" evidence="8">
    <location>
        <begin position="1"/>
        <end position="102"/>
    </location>
</feature>
<name>A0AB37HL11_9BACI</name>
<evidence type="ECO:0000256" key="1">
    <source>
        <dbReference type="ARBA" id="ARBA00022448"/>
    </source>
</evidence>
<evidence type="ECO:0000313" key="9">
    <source>
        <dbReference type="EMBL" id="QQX26042.1"/>
    </source>
</evidence>
<keyword evidence="4" id="KW-0808">Transferase</keyword>
<gene>
    <name evidence="9" type="ORF">JGZ69_03635</name>
</gene>
<dbReference type="Proteomes" id="UP000595512">
    <property type="component" value="Chromosome"/>
</dbReference>
<dbReference type="RefSeq" id="WP_107958122.1">
    <property type="nucleotide sequence ID" value="NZ_CP066701.1"/>
</dbReference>
<dbReference type="PANTHER" id="PTHR34581:SF2">
    <property type="entry name" value="PTS SYSTEM N,N'-DIACETYLCHITOBIOSE-SPECIFIC EIIB COMPONENT"/>
    <property type="match status" value="1"/>
</dbReference>
<dbReference type="GeneID" id="62499660"/>
<dbReference type="InterPro" id="IPR036095">
    <property type="entry name" value="PTS_EIIB-like_sf"/>
</dbReference>
<dbReference type="EMBL" id="CP066701">
    <property type="protein sequence ID" value="QQX26042.1"/>
    <property type="molecule type" value="Genomic_DNA"/>
</dbReference>
<reference evidence="9 10" key="1">
    <citation type="submission" date="2020-12" db="EMBL/GenBank/DDBJ databases">
        <title>Taxonomic evaluation of the Bacillus sporothermodurans group of bacteria based on whole genome sequences.</title>
        <authorList>
            <person name="Fiedler G."/>
            <person name="Herbstmann A.-D."/>
            <person name="Doll E."/>
            <person name="Wenning M."/>
            <person name="Brinks E."/>
            <person name="Kabisch J."/>
            <person name="Breitenwieser F."/>
            <person name="Lappann M."/>
            <person name="Boehnlein C."/>
            <person name="Franz C."/>
        </authorList>
    </citation>
    <scope>NUCLEOTIDE SEQUENCE [LARGE SCALE GENOMIC DNA]</scope>
    <source>
        <strain evidence="9 10">DSM 10599</strain>
    </source>
</reference>
<accession>A0AB37HL11</accession>
<dbReference type="InterPro" id="IPR003501">
    <property type="entry name" value="PTS_EIIB_2/3"/>
</dbReference>
<protein>
    <submittedName>
        <fullName evidence="9">PTS sugar transporter subunit IIB</fullName>
    </submittedName>
</protein>
<evidence type="ECO:0000256" key="6">
    <source>
        <dbReference type="ARBA" id="ARBA00022777"/>
    </source>
</evidence>
<evidence type="ECO:0000256" key="3">
    <source>
        <dbReference type="ARBA" id="ARBA00022597"/>
    </source>
</evidence>
<keyword evidence="3 9" id="KW-0762">Sugar transport</keyword>
<dbReference type="AlphaFoldDB" id="A0AB37HL11"/>
<dbReference type="InterPro" id="IPR013012">
    <property type="entry name" value="PTS_EIIB_3"/>
</dbReference>
<keyword evidence="6" id="KW-0418">Kinase</keyword>
<evidence type="ECO:0000256" key="5">
    <source>
        <dbReference type="ARBA" id="ARBA00022683"/>
    </source>
</evidence>
<dbReference type="CDD" id="cd05564">
    <property type="entry name" value="PTS_IIB_chitobiose_lichenan"/>
    <property type="match status" value="1"/>
</dbReference>
<evidence type="ECO:0000313" key="10">
    <source>
        <dbReference type="Proteomes" id="UP000595512"/>
    </source>
</evidence>
<evidence type="ECO:0000256" key="4">
    <source>
        <dbReference type="ARBA" id="ARBA00022679"/>
    </source>
</evidence>
<dbReference type="Gene3D" id="3.40.50.2300">
    <property type="match status" value="1"/>
</dbReference>
<dbReference type="GO" id="GO:0016301">
    <property type="term" value="F:kinase activity"/>
    <property type="evidence" value="ECO:0007669"/>
    <property type="project" value="UniProtKB-KW"/>
</dbReference>
<keyword evidence="5" id="KW-0598">Phosphotransferase system</keyword>
<dbReference type="GO" id="GO:0008982">
    <property type="term" value="F:protein-N(PI)-phosphohistidine-sugar phosphotransferase activity"/>
    <property type="evidence" value="ECO:0007669"/>
    <property type="project" value="InterPro"/>
</dbReference>
<dbReference type="GO" id="GO:0009401">
    <property type="term" value="P:phosphoenolpyruvate-dependent sugar phosphotransferase system"/>
    <property type="evidence" value="ECO:0007669"/>
    <property type="project" value="UniProtKB-KW"/>
</dbReference>
<dbReference type="PROSITE" id="PS51100">
    <property type="entry name" value="PTS_EIIB_TYPE_3"/>
    <property type="match status" value="1"/>
</dbReference>
<dbReference type="Pfam" id="PF02302">
    <property type="entry name" value="PTS_IIB"/>
    <property type="match status" value="1"/>
</dbReference>
<dbReference type="SUPFAM" id="SSF52794">
    <property type="entry name" value="PTS system IIB component-like"/>
    <property type="match status" value="1"/>
</dbReference>
<evidence type="ECO:0000256" key="2">
    <source>
        <dbReference type="ARBA" id="ARBA00022553"/>
    </source>
</evidence>
<dbReference type="InterPro" id="IPR051819">
    <property type="entry name" value="PTS_sugar-specific_EIIB"/>
</dbReference>
<evidence type="ECO:0000256" key="7">
    <source>
        <dbReference type="PROSITE-ProRule" id="PRU00423"/>
    </source>
</evidence>
<keyword evidence="2" id="KW-0597">Phosphoprotein</keyword>
<sequence length="102" mass="11079">MKKIMLVCSAGMSTSLLVTKMEKAAEQRGEEIKIFAVAEAEARNHFEEIDILLLGPQVRFLKGKLEKQLAGKGIPVQVIDSMDYGTMNGEAVLGKALQSLDG</sequence>